<dbReference type="OrthoDB" id="9779353at2"/>
<evidence type="ECO:0000313" key="11">
    <source>
        <dbReference type="EMBL" id="NYD65486.1"/>
    </source>
</evidence>
<keyword evidence="13" id="KW-1185">Reference proteome</keyword>
<accession>A0A4Q2M6B3</accession>
<dbReference type="Proteomes" id="UP000292686">
    <property type="component" value="Unassembled WGS sequence"/>
</dbReference>
<comment type="catalytic activity">
    <reaction evidence="1">
        <text>beta-D-fructose 1,6-bisphosphate + H2O = beta-D-fructose 6-phosphate + phosphate</text>
        <dbReference type="Rhea" id="RHEA:11064"/>
        <dbReference type="ChEBI" id="CHEBI:15377"/>
        <dbReference type="ChEBI" id="CHEBI:32966"/>
        <dbReference type="ChEBI" id="CHEBI:43474"/>
        <dbReference type="ChEBI" id="CHEBI:57634"/>
        <dbReference type="EC" id="3.1.3.11"/>
    </reaction>
</comment>
<dbReference type="PANTHER" id="PTHR30447">
    <property type="entry name" value="FRUCTOSE-1,6-BISPHOSPHATASE CLASS 2"/>
    <property type="match status" value="1"/>
</dbReference>
<evidence type="ECO:0000256" key="6">
    <source>
        <dbReference type="ARBA" id="ARBA00022723"/>
    </source>
</evidence>
<name>A0A4Q2M6B3_9MICO</name>
<dbReference type="InterPro" id="IPR004464">
    <property type="entry name" value="FBPase_class-2/SBPase"/>
</dbReference>
<keyword evidence="8" id="KW-0464">Manganese</keyword>
<evidence type="ECO:0000256" key="5">
    <source>
        <dbReference type="ARBA" id="ARBA00014392"/>
    </source>
</evidence>
<comment type="pathway">
    <text evidence="2">Carbohydrate biosynthesis; gluconeogenesis.</text>
</comment>
<evidence type="ECO:0000256" key="4">
    <source>
        <dbReference type="ARBA" id="ARBA00013093"/>
    </source>
</evidence>
<dbReference type="GO" id="GO:0042132">
    <property type="term" value="F:fructose 1,6-bisphosphate 1-phosphatase activity"/>
    <property type="evidence" value="ECO:0007669"/>
    <property type="project" value="UniProtKB-EC"/>
</dbReference>
<evidence type="ECO:0000256" key="7">
    <source>
        <dbReference type="ARBA" id="ARBA00022801"/>
    </source>
</evidence>
<dbReference type="GO" id="GO:0030388">
    <property type="term" value="P:fructose 1,6-bisphosphate metabolic process"/>
    <property type="evidence" value="ECO:0007669"/>
    <property type="project" value="TreeGrafter"/>
</dbReference>
<protein>
    <recommendedName>
        <fullName evidence="5">Fructose-1,6-bisphosphatase class 2</fullName>
        <ecNumber evidence="4">3.1.3.11</ecNumber>
    </recommendedName>
    <alternativeName>
        <fullName evidence="10">D-fructose-1,6-bisphosphate 1-phosphohydrolase class 2</fullName>
    </alternativeName>
</protein>
<dbReference type="GO" id="GO:0006094">
    <property type="term" value="P:gluconeogenesis"/>
    <property type="evidence" value="ECO:0007669"/>
    <property type="project" value="UniProtKB-UniPathway"/>
</dbReference>
<dbReference type="Proteomes" id="UP000581087">
    <property type="component" value="Unassembled WGS sequence"/>
</dbReference>
<gene>
    <name evidence="11" type="ORF">BJ972_000005</name>
    <name evidence="12" type="ORF">ESP50_13370</name>
</gene>
<evidence type="ECO:0000256" key="9">
    <source>
        <dbReference type="ARBA" id="ARBA00023277"/>
    </source>
</evidence>
<dbReference type="GO" id="GO:0046872">
    <property type="term" value="F:metal ion binding"/>
    <property type="evidence" value="ECO:0007669"/>
    <property type="project" value="UniProtKB-KW"/>
</dbReference>
<dbReference type="SUPFAM" id="SSF56655">
    <property type="entry name" value="Carbohydrate phosphatase"/>
    <property type="match status" value="1"/>
</dbReference>
<dbReference type="AlphaFoldDB" id="A0A4Q2M6B3"/>
<comment type="caution">
    <text evidence="12">The sequence shown here is derived from an EMBL/GenBank/DDBJ whole genome shotgun (WGS) entry which is preliminary data.</text>
</comment>
<proteinExistence type="inferred from homology"/>
<evidence type="ECO:0000256" key="2">
    <source>
        <dbReference type="ARBA" id="ARBA00004742"/>
    </source>
</evidence>
<dbReference type="Gene3D" id="3.30.540.10">
    <property type="entry name" value="Fructose-1,6-Bisphosphatase, subunit A, domain 1"/>
    <property type="match status" value="1"/>
</dbReference>
<dbReference type="EMBL" id="JACCBI010000001">
    <property type="protein sequence ID" value="NYD65486.1"/>
    <property type="molecule type" value="Genomic_DNA"/>
</dbReference>
<evidence type="ECO:0000256" key="10">
    <source>
        <dbReference type="ARBA" id="ARBA00032412"/>
    </source>
</evidence>
<dbReference type="EMBL" id="SDPM01000007">
    <property type="protein sequence ID" value="RXZ85783.1"/>
    <property type="molecule type" value="Genomic_DNA"/>
</dbReference>
<keyword evidence="6" id="KW-0479">Metal-binding</keyword>
<dbReference type="GO" id="GO:0006071">
    <property type="term" value="P:glycerol metabolic process"/>
    <property type="evidence" value="ECO:0007669"/>
    <property type="project" value="InterPro"/>
</dbReference>
<comment type="similarity">
    <text evidence="3">Belongs to the FBPase class 2 family.</text>
</comment>
<evidence type="ECO:0000313" key="13">
    <source>
        <dbReference type="Proteomes" id="UP000292686"/>
    </source>
</evidence>
<evidence type="ECO:0000313" key="14">
    <source>
        <dbReference type="Proteomes" id="UP000581087"/>
    </source>
</evidence>
<sequence>MSFLPSETVDAVIRAARGAALAARPLVGQGDGDAVDAAAVDALRHGLRTLKVDGRVVAGEGEKDDAPMLYPGERFGTGNGPAVDLVVDPVDGTRLAAAGRSGAFCIVALAPRDAFLDIGPAHYAEKVVSAVDGPRVGVPIAESLALVAAARQVPISEVRVAVQTRPRNSEHARAVTDAGAQLVGFEHGDIERSLQVLNGDLDLLIGVGGAPEGVLTAALARTLGGSVSLRFAPQSRLEARRVEQAGLSTGVAVDTDAVCAGEPLVVVASVTGVDLGGGLTLAPATDDAVDVWSSVAEPAERFVKNR</sequence>
<dbReference type="Gene3D" id="3.40.190.90">
    <property type="match status" value="1"/>
</dbReference>
<keyword evidence="7 11" id="KW-0378">Hydrolase</keyword>
<evidence type="ECO:0000256" key="3">
    <source>
        <dbReference type="ARBA" id="ARBA00008989"/>
    </source>
</evidence>
<reference evidence="11 14" key="2">
    <citation type="submission" date="2020-07" db="EMBL/GenBank/DDBJ databases">
        <title>Sequencing the genomes of 1000 actinobacteria strains.</title>
        <authorList>
            <person name="Klenk H.-P."/>
        </authorList>
    </citation>
    <scope>NUCLEOTIDE SEQUENCE [LARGE SCALE GENOMIC DNA]</scope>
    <source>
        <strain evidence="11 14">DSM 23870</strain>
    </source>
</reference>
<dbReference type="GO" id="GO:0005829">
    <property type="term" value="C:cytosol"/>
    <property type="evidence" value="ECO:0007669"/>
    <property type="project" value="TreeGrafter"/>
</dbReference>
<organism evidence="12 13">
    <name type="scientific">Agromyces atrinae</name>
    <dbReference type="NCBI Taxonomy" id="592376"/>
    <lineage>
        <taxon>Bacteria</taxon>
        <taxon>Bacillati</taxon>
        <taxon>Actinomycetota</taxon>
        <taxon>Actinomycetes</taxon>
        <taxon>Micrococcales</taxon>
        <taxon>Microbacteriaceae</taxon>
        <taxon>Agromyces</taxon>
    </lineage>
</organism>
<dbReference type="EC" id="3.1.3.11" evidence="4"/>
<keyword evidence="9" id="KW-0119">Carbohydrate metabolism</keyword>
<evidence type="ECO:0000256" key="8">
    <source>
        <dbReference type="ARBA" id="ARBA00023211"/>
    </source>
</evidence>
<dbReference type="UniPathway" id="UPA00138"/>
<reference evidence="12 13" key="1">
    <citation type="submission" date="2019-01" db="EMBL/GenBank/DDBJ databases">
        <title>Agromyces.</title>
        <authorList>
            <person name="Li J."/>
        </authorList>
    </citation>
    <scope>NUCLEOTIDE SEQUENCE [LARGE SCALE GENOMIC DNA]</scope>
    <source>
        <strain evidence="12 13">DSM 23870</strain>
    </source>
</reference>
<dbReference type="Pfam" id="PF03320">
    <property type="entry name" value="FBPase_glpX"/>
    <property type="match status" value="1"/>
</dbReference>
<dbReference type="PANTHER" id="PTHR30447:SF0">
    <property type="entry name" value="FRUCTOSE-1,6-BISPHOSPHATASE 1 CLASS 2-RELATED"/>
    <property type="match status" value="1"/>
</dbReference>
<dbReference type="RefSeq" id="WP_129176003.1">
    <property type="nucleotide sequence ID" value="NZ_JACCBI010000001.1"/>
</dbReference>
<evidence type="ECO:0000313" key="12">
    <source>
        <dbReference type="EMBL" id="RXZ85783.1"/>
    </source>
</evidence>
<evidence type="ECO:0000256" key="1">
    <source>
        <dbReference type="ARBA" id="ARBA00001273"/>
    </source>
</evidence>